<dbReference type="Proteomes" id="UP000077885">
    <property type="component" value="Unassembled WGS sequence"/>
</dbReference>
<dbReference type="PANTHER" id="PTHR33529">
    <property type="entry name" value="SLR0882 PROTEIN-RELATED"/>
    <property type="match status" value="1"/>
</dbReference>
<accession>A0A1A9RYK8</accession>
<name>A0A1A9RYK8_9NEIS</name>
<gene>
    <name evidence="7" type="ORF">A7P95_03295</name>
</gene>
<keyword evidence="2" id="KW-1003">Cell membrane</keyword>
<keyword evidence="5 6" id="KW-0472">Membrane</keyword>
<sequence length="356" mass="38962">MKLLTRYLIRRLGTATLYALLALVALFSFFEVINAVDDVGDGSYTVLTLLLYVGMRLFGHMYTLLPLAVLVGCLAALSQLASASEWTVIRTSGASLKRIIATVAAVGLLAGFIGVALGEWVAPYMEQRAERLRLHAVQQTVSLGGSGLWFRQGRDNINVREMLPDGRLRGIRIYRYNEHAALAAAWQAEEGRVNGNGTWTLKQVARTSLLAERTHTERLPETQWQSEVGLDLLGVLLVDTDQMSARSLKVYIDHLQSNGQQTATYATAWWRKLLYPLVCTVMALVALAFTPQSARHGNIGVRLFLGICLGLAFHFAGLLSGYVAQLSGLPPLGAAALPGAVFALAATWLIRRQEVR</sequence>
<comment type="subcellular location">
    <subcellularLocation>
        <location evidence="1">Cell membrane</location>
        <topology evidence="1">Multi-pass membrane protein</topology>
    </subcellularLocation>
</comment>
<dbReference type="OrthoDB" id="9776227at2"/>
<dbReference type="GO" id="GO:0055085">
    <property type="term" value="P:transmembrane transport"/>
    <property type="evidence" value="ECO:0007669"/>
    <property type="project" value="InterPro"/>
</dbReference>
<feature type="transmembrane region" description="Helical" evidence="6">
    <location>
        <begin position="273"/>
        <end position="291"/>
    </location>
</feature>
<keyword evidence="8" id="KW-1185">Reference proteome</keyword>
<dbReference type="AlphaFoldDB" id="A0A1A9RYK8"/>
<comment type="caution">
    <text evidence="7">The sequence shown here is derived from an EMBL/GenBank/DDBJ whole genome shotgun (WGS) entry which is preliminary data.</text>
</comment>
<feature type="transmembrane region" description="Helical" evidence="6">
    <location>
        <begin position="99"/>
        <end position="122"/>
    </location>
</feature>
<dbReference type="STRING" id="1795827.A7P95_03295"/>
<evidence type="ECO:0000313" key="7">
    <source>
        <dbReference type="EMBL" id="OAM30056.1"/>
    </source>
</evidence>
<dbReference type="InterPro" id="IPR005495">
    <property type="entry name" value="LptG/LptF_permease"/>
</dbReference>
<protein>
    <submittedName>
        <fullName evidence="7">LPS export ABC transporter permease LptG</fullName>
    </submittedName>
</protein>
<feature type="transmembrane region" description="Helical" evidence="6">
    <location>
        <begin position="329"/>
        <end position="350"/>
    </location>
</feature>
<evidence type="ECO:0000313" key="8">
    <source>
        <dbReference type="Proteomes" id="UP000077885"/>
    </source>
</evidence>
<evidence type="ECO:0000256" key="4">
    <source>
        <dbReference type="ARBA" id="ARBA00022989"/>
    </source>
</evidence>
<evidence type="ECO:0000256" key="2">
    <source>
        <dbReference type="ARBA" id="ARBA00022475"/>
    </source>
</evidence>
<keyword evidence="3 6" id="KW-0812">Transmembrane</keyword>
<dbReference type="GO" id="GO:0043190">
    <property type="term" value="C:ATP-binding cassette (ABC) transporter complex"/>
    <property type="evidence" value="ECO:0007669"/>
    <property type="project" value="InterPro"/>
</dbReference>
<keyword evidence="4 6" id="KW-1133">Transmembrane helix</keyword>
<dbReference type="GO" id="GO:0015920">
    <property type="term" value="P:lipopolysaccharide transport"/>
    <property type="evidence" value="ECO:0007669"/>
    <property type="project" value="TreeGrafter"/>
</dbReference>
<dbReference type="NCBIfam" id="TIGR04408">
    <property type="entry name" value="LptG_lptG"/>
    <property type="match status" value="1"/>
</dbReference>
<dbReference type="RefSeq" id="WP_067591090.1">
    <property type="nucleotide sequence ID" value="NZ_LXSL01000013.1"/>
</dbReference>
<dbReference type="Pfam" id="PF03739">
    <property type="entry name" value="LptF_LptG"/>
    <property type="match status" value="1"/>
</dbReference>
<feature type="transmembrane region" description="Helical" evidence="6">
    <location>
        <begin position="59"/>
        <end position="78"/>
    </location>
</feature>
<proteinExistence type="predicted"/>
<dbReference type="InterPro" id="IPR030923">
    <property type="entry name" value="LptG"/>
</dbReference>
<evidence type="ECO:0000256" key="3">
    <source>
        <dbReference type="ARBA" id="ARBA00022692"/>
    </source>
</evidence>
<evidence type="ECO:0000256" key="5">
    <source>
        <dbReference type="ARBA" id="ARBA00023136"/>
    </source>
</evidence>
<reference evidence="8" key="1">
    <citation type="submission" date="2016-05" db="EMBL/GenBank/DDBJ databases">
        <title>Draft genome of Corynebacterium afermentans subsp. afermentans LCDC 88199T.</title>
        <authorList>
            <person name="Bernier A.-M."/>
            <person name="Bernard K."/>
        </authorList>
    </citation>
    <scope>NUCLEOTIDE SEQUENCE [LARGE SCALE GENOMIC DNA]</scope>
    <source>
        <strain evidence="8">NML02-A-017</strain>
    </source>
</reference>
<evidence type="ECO:0000256" key="1">
    <source>
        <dbReference type="ARBA" id="ARBA00004651"/>
    </source>
</evidence>
<evidence type="ECO:0000256" key="6">
    <source>
        <dbReference type="SAM" id="Phobius"/>
    </source>
</evidence>
<dbReference type="EMBL" id="LXSL01000013">
    <property type="protein sequence ID" value="OAM30056.1"/>
    <property type="molecule type" value="Genomic_DNA"/>
</dbReference>
<feature type="transmembrane region" description="Helical" evidence="6">
    <location>
        <begin position="303"/>
        <end position="323"/>
    </location>
</feature>
<organism evidence="7 8">
    <name type="scientific">Eikenella longinqua</name>
    <dbReference type="NCBI Taxonomy" id="1795827"/>
    <lineage>
        <taxon>Bacteria</taxon>
        <taxon>Pseudomonadati</taxon>
        <taxon>Pseudomonadota</taxon>
        <taxon>Betaproteobacteria</taxon>
        <taxon>Neisseriales</taxon>
        <taxon>Neisseriaceae</taxon>
        <taxon>Eikenella</taxon>
    </lineage>
</organism>
<dbReference type="PANTHER" id="PTHR33529:SF2">
    <property type="entry name" value="LIPOPOLYSACCHARIDE EXPORT SYSTEM PERMEASE PROTEIN LPTG"/>
    <property type="match status" value="1"/>
</dbReference>